<dbReference type="AlphaFoldDB" id="C5B383"/>
<dbReference type="Gene3D" id="3.30.565.10">
    <property type="entry name" value="Histidine kinase-like ATPase, C-terminal domain"/>
    <property type="match status" value="1"/>
</dbReference>
<protein>
    <recommendedName>
        <fullName evidence="3">ATP-binding protein</fullName>
    </recommendedName>
</protein>
<dbReference type="KEGG" id="mea:Mex_1p0063"/>
<dbReference type="OrthoDB" id="9813438at2"/>
<dbReference type="Proteomes" id="UP000009081">
    <property type="component" value="Chromosome"/>
</dbReference>
<reference evidence="1 2" key="1">
    <citation type="journal article" date="2009" name="PLoS ONE">
        <title>Methylobacterium genome sequences: a reference blueprint to investigate microbial metabolism of C1 compounds from natural and industrial sources.</title>
        <authorList>
            <person name="Vuilleumier S."/>
            <person name="Chistoserdova L."/>
            <person name="Lee M.-C."/>
            <person name="Bringel F."/>
            <person name="Lajus A."/>
            <person name="Zhou Y."/>
            <person name="Gourion B."/>
            <person name="Barbe V."/>
            <person name="Chang J."/>
            <person name="Cruveiller S."/>
            <person name="Dossat C."/>
            <person name="Gillett W."/>
            <person name="Gruffaz C."/>
            <person name="Haugen E."/>
            <person name="Hourcade E."/>
            <person name="Levy R."/>
            <person name="Mangenot S."/>
            <person name="Muller E."/>
            <person name="Nadalig T."/>
            <person name="Pagni M."/>
            <person name="Penny C."/>
            <person name="Peyraud R."/>
            <person name="Robinson D.G."/>
            <person name="Roche D."/>
            <person name="Rouy Z."/>
            <person name="Saenampechek C."/>
            <person name="Salvignol G."/>
            <person name="Vallenet D."/>
            <person name="Wu Z."/>
            <person name="Marx C.J."/>
            <person name="Vorholt J.A."/>
            <person name="Olson M.V."/>
            <person name="Kaul R."/>
            <person name="Weissenbach J."/>
            <person name="Medigue C."/>
            <person name="Lidstrom M.E."/>
        </authorList>
    </citation>
    <scope>NUCLEOTIDE SEQUENCE [LARGE SCALE GENOMIC DNA]</scope>
    <source>
        <strain evidence="2">ATCC 14718 / DSM 1338 / JCM 2805 / NCIMB 9133 / AM1</strain>
    </source>
</reference>
<dbReference type="Pfam" id="PF13589">
    <property type="entry name" value="HATPase_c_3"/>
    <property type="match status" value="1"/>
</dbReference>
<gene>
    <name evidence="1" type="ordered locus">MexAM1_META1p0063</name>
</gene>
<dbReference type="SUPFAM" id="SSF55874">
    <property type="entry name" value="ATPase domain of HSP90 chaperone/DNA topoisomerase II/histidine kinase"/>
    <property type="match status" value="1"/>
</dbReference>
<evidence type="ECO:0008006" key="3">
    <source>
        <dbReference type="Google" id="ProtNLM"/>
    </source>
</evidence>
<keyword evidence="2" id="KW-1185">Reference proteome</keyword>
<accession>C5B383</accession>
<dbReference type="HOGENOM" id="CLU_037923_0_0_5"/>
<dbReference type="RefSeq" id="WP_012751969.1">
    <property type="nucleotide sequence ID" value="NC_012808.1"/>
</dbReference>
<name>C5B383_METEA</name>
<organism evidence="1 2">
    <name type="scientific">Methylorubrum extorquens (strain ATCC 14718 / DSM 1338 / JCM 2805 / NCIMB 9133 / AM1)</name>
    <name type="common">Methylobacterium extorquens</name>
    <dbReference type="NCBI Taxonomy" id="272630"/>
    <lineage>
        <taxon>Bacteria</taxon>
        <taxon>Pseudomonadati</taxon>
        <taxon>Pseudomonadota</taxon>
        <taxon>Alphaproteobacteria</taxon>
        <taxon>Hyphomicrobiales</taxon>
        <taxon>Methylobacteriaceae</taxon>
        <taxon>Methylorubrum</taxon>
    </lineage>
</organism>
<evidence type="ECO:0000313" key="1">
    <source>
        <dbReference type="EMBL" id="ACS38031.1"/>
    </source>
</evidence>
<dbReference type="eggNOG" id="COG0323">
    <property type="taxonomic scope" value="Bacteria"/>
</dbReference>
<sequence length="518" mass="56775">MPDERTDVRRVSIRPGTKILGSLRHLNYKAWFALAEFVDNALQSFLANREKLAAVGVGQQLFVKVEVQTGSPGRISIRDNAAGIFEADFARAFRPAEVPPDATGLSEFGMGMKSAACWFASSWQVRTSALGEQVQRTVRFDVAQIVAENIEELVVEEVYAEAGSHFTEVVLEGLHVSLAGRTLGKVRDHLRDIYRCFIRDGTLAIEVGGVMLSYVEPDVLHASYYRTPTDPAVLWRKDINLDFGGGQTVKGFAALRREGKGTEAGFALFRRNRLIQGSGDEGWKHADVFGSPNSYSHQRLFGELHLEGFEVSHTKDGFRWADEADFAQLLAGKLDEGVLPLLKQAEGHRQNAPRPVMQRSAAAAVAATANDMRSHLAAAMPPAADRVVTSEPPACAAYSSPPSAPLADSEFSFEFRNSPWSVLVRVVEDDGNGDWLEVRDAEIAGAGANGRRIEIQVSSKHPFMTRFAQREPEVMQALARIAASLGIAEALLRSLGREAPSAMRRTLNELLRDVFSTV</sequence>
<dbReference type="EMBL" id="CP001510">
    <property type="protein sequence ID" value="ACS38031.1"/>
    <property type="molecule type" value="Genomic_DNA"/>
</dbReference>
<evidence type="ECO:0000313" key="2">
    <source>
        <dbReference type="Proteomes" id="UP000009081"/>
    </source>
</evidence>
<dbReference type="InterPro" id="IPR036890">
    <property type="entry name" value="HATPase_C_sf"/>
</dbReference>
<dbReference type="STRING" id="272630.MexAM1_META1p0063"/>
<proteinExistence type="predicted"/>